<accession>A0A831ES89</accession>
<evidence type="ECO:0000313" key="2">
    <source>
        <dbReference type="Proteomes" id="UP000013111"/>
    </source>
</evidence>
<organism evidence="1 2">
    <name type="scientific">Erwinia amylovora NBRC 12687 = CFBP 1232</name>
    <dbReference type="NCBI Taxonomy" id="1219359"/>
    <lineage>
        <taxon>Bacteria</taxon>
        <taxon>Pseudomonadati</taxon>
        <taxon>Pseudomonadota</taxon>
        <taxon>Gammaproteobacteria</taxon>
        <taxon>Enterobacterales</taxon>
        <taxon>Erwiniaceae</taxon>
        <taxon>Erwinia</taxon>
    </lineage>
</organism>
<reference evidence="1 2" key="2">
    <citation type="submission" date="2013-04" db="EMBL/GenBank/DDBJ databases">
        <title>Comparative genomics of 12 strains of Erwinia amylovora identifies a pan-genome with a large conserved core and provides insights into host specificity.</title>
        <authorList>
            <person name="Mann R.A."/>
            <person name="Smits T.H.M."/>
            <person name="Buehlmann A."/>
            <person name="Blom J."/>
            <person name="Goesmann A."/>
            <person name="Frey J.E."/>
            <person name="Plummer K.M."/>
            <person name="Beer S.V."/>
            <person name="Luck J."/>
            <person name="Duffy B."/>
            <person name="Rodoni B."/>
        </authorList>
    </citation>
    <scope>NUCLEOTIDE SEQUENCE [LARGE SCALE GENOMIC DNA]</scope>
    <source>
        <strain evidence="2">CFBP 1232</strain>
    </source>
</reference>
<evidence type="ECO:0000313" key="1">
    <source>
        <dbReference type="EMBL" id="CCO95173.1"/>
    </source>
</evidence>
<gene>
    <name evidence="1" type="ORF">BN437_3268</name>
</gene>
<name>A0A831ES89_ERWAM</name>
<reference evidence="1 2" key="1">
    <citation type="submission" date="2012-11" db="EMBL/GenBank/DDBJ databases">
        <authorList>
            <person name="Linke B."/>
        </authorList>
    </citation>
    <scope>NUCLEOTIDE SEQUENCE [LARGE SCALE GENOMIC DNA]</scope>
    <source>
        <strain evidence="2">CFBP 1232</strain>
    </source>
</reference>
<proteinExistence type="predicted"/>
<dbReference type="AlphaFoldDB" id="A0A831ES89"/>
<comment type="caution">
    <text evidence="1">The sequence shown here is derived from an EMBL/GenBank/DDBJ whole genome shotgun (WGS) entry which is preliminary data.</text>
</comment>
<protein>
    <submittedName>
        <fullName evidence="1">Uncharacterized protein</fullName>
    </submittedName>
</protein>
<dbReference type="Proteomes" id="UP000013111">
    <property type="component" value="Unassembled WGS sequence"/>
</dbReference>
<dbReference type="EMBL" id="CAPB01000039">
    <property type="protein sequence ID" value="CCO95173.1"/>
    <property type="molecule type" value="Genomic_DNA"/>
</dbReference>
<sequence length="45" mass="5086">MQLIRFTDDGLRALFCPASLRTGRMSNSSQFLSYHLSLPPENSRA</sequence>